<keyword evidence="2" id="KW-1185">Reference proteome</keyword>
<protein>
    <submittedName>
        <fullName evidence="1">Uncharacterized protein</fullName>
    </submittedName>
</protein>
<evidence type="ECO:0000313" key="1">
    <source>
        <dbReference type="EMBL" id="KAI3797515.1"/>
    </source>
</evidence>
<accession>A0ACB9HQH3</accession>
<name>A0ACB9HQH3_9ASTR</name>
<organism evidence="1 2">
    <name type="scientific">Smallanthus sonchifolius</name>
    <dbReference type="NCBI Taxonomy" id="185202"/>
    <lineage>
        <taxon>Eukaryota</taxon>
        <taxon>Viridiplantae</taxon>
        <taxon>Streptophyta</taxon>
        <taxon>Embryophyta</taxon>
        <taxon>Tracheophyta</taxon>
        <taxon>Spermatophyta</taxon>
        <taxon>Magnoliopsida</taxon>
        <taxon>eudicotyledons</taxon>
        <taxon>Gunneridae</taxon>
        <taxon>Pentapetalae</taxon>
        <taxon>asterids</taxon>
        <taxon>campanulids</taxon>
        <taxon>Asterales</taxon>
        <taxon>Asteraceae</taxon>
        <taxon>Asteroideae</taxon>
        <taxon>Heliantheae alliance</taxon>
        <taxon>Millerieae</taxon>
        <taxon>Smallanthus</taxon>
    </lineage>
</organism>
<reference evidence="1 2" key="2">
    <citation type="journal article" date="2022" name="Mol. Ecol. Resour.">
        <title>The genomes of chicory, endive, great burdock and yacon provide insights into Asteraceae paleo-polyploidization history and plant inulin production.</title>
        <authorList>
            <person name="Fan W."/>
            <person name="Wang S."/>
            <person name="Wang H."/>
            <person name="Wang A."/>
            <person name="Jiang F."/>
            <person name="Liu H."/>
            <person name="Zhao H."/>
            <person name="Xu D."/>
            <person name="Zhang Y."/>
        </authorList>
    </citation>
    <scope>NUCLEOTIDE SEQUENCE [LARGE SCALE GENOMIC DNA]</scope>
    <source>
        <strain evidence="2">cv. Yunnan</strain>
        <tissue evidence="1">Leaves</tissue>
    </source>
</reference>
<reference evidence="2" key="1">
    <citation type="journal article" date="2022" name="Mol. Ecol. Resour.">
        <title>The genomes of chicory, endive, great burdock and yacon provide insights into Asteraceae palaeo-polyploidization history and plant inulin production.</title>
        <authorList>
            <person name="Fan W."/>
            <person name="Wang S."/>
            <person name="Wang H."/>
            <person name="Wang A."/>
            <person name="Jiang F."/>
            <person name="Liu H."/>
            <person name="Zhao H."/>
            <person name="Xu D."/>
            <person name="Zhang Y."/>
        </authorList>
    </citation>
    <scope>NUCLEOTIDE SEQUENCE [LARGE SCALE GENOMIC DNA]</scope>
    <source>
        <strain evidence="2">cv. Yunnan</strain>
    </source>
</reference>
<dbReference type="Proteomes" id="UP001056120">
    <property type="component" value="Linkage Group LG11"/>
</dbReference>
<dbReference type="EMBL" id="CM042028">
    <property type="protein sequence ID" value="KAI3797515.1"/>
    <property type="molecule type" value="Genomic_DNA"/>
</dbReference>
<proteinExistence type="predicted"/>
<gene>
    <name evidence="1" type="ORF">L1987_32773</name>
</gene>
<comment type="caution">
    <text evidence="1">The sequence shown here is derived from an EMBL/GenBank/DDBJ whole genome shotgun (WGS) entry which is preliminary data.</text>
</comment>
<evidence type="ECO:0000313" key="2">
    <source>
        <dbReference type="Proteomes" id="UP001056120"/>
    </source>
</evidence>
<sequence>MGQKLLVKKLEQLNANETKDRIDQVMRDSEAALNWGVVNGGTDSTDKYGQGVATLDGSLSLDAFSGAVCVYENFFLHYYAIS</sequence>